<dbReference type="Pfam" id="PF11937">
    <property type="entry name" value="DUF3455"/>
    <property type="match status" value="1"/>
</dbReference>
<keyword evidence="2" id="KW-1185">Reference proteome</keyword>
<comment type="caution">
    <text evidence="1">The sequence shown here is derived from an EMBL/GenBank/DDBJ whole genome shotgun (WGS) entry which is preliminary data.</text>
</comment>
<evidence type="ECO:0008006" key="3">
    <source>
        <dbReference type="Google" id="ProtNLM"/>
    </source>
</evidence>
<feature type="non-terminal residue" evidence="1">
    <location>
        <position position="208"/>
    </location>
</feature>
<organism evidence="1 2">
    <name type="scientific">Mycena belliarum</name>
    <dbReference type="NCBI Taxonomy" id="1033014"/>
    <lineage>
        <taxon>Eukaryota</taxon>
        <taxon>Fungi</taxon>
        <taxon>Dikarya</taxon>
        <taxon>Basidiomycota</taxon>
        <taxon>Agaricomycotina</taxon>
        <taxon>Agaricomycetes</taxon>
        <taxon>Agaricomycetidae</taxon>
        <taxon>Agaricales</taxon>
        <taxon>Marasmiineae</taxon>
        <taxon>Mycenaceae</taxon>
        <taxon>Mycena</taxon>
    </lineage>
</organism>
<proteinExistence type="predicted"/>
<dbReference type="EMBL" id="JARJCN010000016">
    <property type="protein sequence ID" value="KAJ7093274.1"/>
    <property type="molecule type" value="Genomic_DNA"/>
</dbReference>
<protein>
    <recommendedName>
        <fullName evidence="3">Malate dehydrogenase</fullName>
    </recommendedName>
</protein>
<dbReference type="AlphaFoldDB" id="A0AAD6U892"/>
<sequence length="208" mass="21314">SAVLLVSAVPTPYADGCSTTGVTMDLPVGQTQLVEPSTAPLFVTLGVGIQNYTCNAATSKYTSTGAVATLLDLSCVAHTPAFSNVQTVAYIAWAAAPSGVSLDSIIPDVCASAILGYHYFVPAASGTGITPKWDFSASNRGFVLGAKVGDIPAPAPARDVDWLALNNAGGDLAQQIFRTDTVSGQPSTSCIAGSADISVKYTAKYLLY</sequence>
<accession>A0AAD6U892</accession>
<dbReference type="Proteomes" id="UP001222325">
    <property type="component" value="Unassembled WGS sequence"/>
</dbReference>
<name>A0AAD6U892_9AGAR</name>
<evidence type="ECO:0000313" key="1">
    <source>
        <dbReference type="EMBL" id="KAJ7093274.1"/>
    </source>
</evidence>
<feature type="non-terminal residue" evidence="1">
    <location>
        <position position="1"/>
    </location>
</feature>
<reference evidence="1" key="1">
    <citation type="submission" date="2023-03" db="EMBL/GenBank/DDBJ databases">
        <title>Massive genome expansion in bonnet fungi (Mycena s.s.) driven by repeated elements and novel gene families across ecological guilds.</title>
        <authorList>
            <consortium name="Lawrence Berkeley National Laboratory"/>
            <person name="Harder C.B."/>
            <person name="Miyauchi S."/>
            <person name="Viragh M."/>
            <person name="Kuo A."/>
            <person name="Thoen E."/>
            <person name="Andreopoulos B."/>
            <person name="Lu D."/>
            <person name="Skrede I."/>
            <person name="Drula E."/>
            <person name="Henrissat B."/>
            <person name="Morin E."/>
            <person name="Kohler A."/>
            <person name="Barry K."/>
            <person name="LaButti K."/>
            <person name="Morin E."/>
            <person name="Salamov A."/>
            <person name="Lipzen A."/>
            <person name="Mereny Z."/>
            <person name="Hegedus B."/>
            <person name="Baldrian P."/>
            <person name="Stursova M."/>
            <person name="Weitz H."/>
            <person name="Taylor A."/>
            <person name="Grigoriev I.V."/>
            <person name="Nagy L.G."/>
            <person name="Martin F."/>
            <person name="Kauserud H."/>
        </authorList>
    </citation>
    <scope>NUCLEOTIDE SEQUENCE</scope>
    <source>
        <strain evidence="1">CBHHK173m</strain>
    </source>
</reference>
<dbReference type="PANTHER" id="PTHR35567">
    <property type="entry name" value="MALATE DEHYDROGENASE (AFU_ORTHOLOGUE AFUA_2G13800)"/>
    <property type="match status" value="1"/>
</dbReference>
<gene>
    <name evidence="1" type="ORF">B0H15DRAFT_747320</name>
</gene>
<dbReference type="InterPro" id="IPR021851">
    <property type="entry name" value="DUF3455"/>
</dbReference>
<evidence type="ECO:0000313" key="2">
    <source>
        <dbReference type="Proteomes" id="UP001222325"/>
    </source>
</evidence>
<dbReference type="PANTHER" id="PTHR35567:SF1">
    <property type="entry name" value="CONSERVED FUNGAL PROTEIN (AFU_ORTHOLOGUE AFUA_1G14230)"/>
    <property type="match status" value="1"/>
</dbReference>